<evidence type="ECO:0000313" key="2">
    <source>
        <dbReference type="Proteomes" id="UP000032266"/>
    </source>
</evidence>
<dbReference type="AlphaFoldDB" id="A0A0C5VSJ0"/>
<protein>
    <submittedName>
        <fullName evidence="1">Uncharacterized protein</fullName>
    </submittedName>
</protein>
<sequence>MKVEKRELKGKYKKLCYCISAILFENDSQGTNDDEYEPEAGTILPRFPEAETINDVQRIVYEEFWHWFGEAGDIEDSGYGVDVLKNLKRR</sequence>
<dbReference type="RefSeq" id="WP_052830525.1">
    <property type="nucleotide sequence ID" value="NZ_CP007142.1"/>
</dbReference>
<dbReference type="OrthoDB" id="5147543at2"/>
<dbReference type="Proteomes" id="UP000032266">
    <property type="component" value="Chromosome"/>
</dbReference>
<dbReference type="EMBL" id="CP007142">
    <property type="protein sequence ID" value="AJQ97186.1"/>
    <property type="molecule type" value="Genomic_DNA"/>
</dbReference>
<proteinExistence type="predicted"/>
<accession>A0A0C5VSJ0</accession>
<gene>
    <name evidence="1" type="ORF">YC6258_05156</name>
</gene>
<evidence type="ECO:0000313" key="1">
    <source>
        <dbReference type="EMBL" id="AJQ97186.1"/>
    </source>
</evidence>
<dbReference type="HOGENOM" id="CLU_2436676_0_0_6"/>
<reference evidence="1 2" key="1">
    <citation type="submission" date="2014-01" db="EMBL/GenBank/DDBJ databases">
        <title>Full genme sequencing of cellulolytic bacterium Gynuella sunshinyii YC6258T gen. nov., sp. nov.</title>
        <authorList>
            <person name="Khan H."/>
            <person name="Chung E.J."/>
            <person name="Chung Y.R."/>
        </authorList>
    </citation>
    <scope>NUCLEOTIDE SEQUENCE [LARGE SCALE GENOMIC DNA]</scope>
    <source>
        <strain evidence="1 2">YC6258</strain>
    </source>
</reference>
<name>A0A0C5VSJ0_9GAMM</name>
<keyword evidence="2" id="KW-1185">Reference proteome</keyword>
<dbReference type="STRING" id="1445510.YC6258_05156"/>
<organism evidence="1 2">
    <name type="scientific">Gynuella sunshinyii YC6258</name>
    <dbReference type="NCBI Taxonomy" id="1445510"/>
    <lineage>
        <taxon>Bacteria</taxon>
        <taxon>Pseudomonadati</taxon>
        <taxon>Pseudomonadota</taxon>
        <taxon>Gammaproteobacteria</taxon>
        <taxon>Oceanospirillales</taxon>
        <taxon>Saccharospirillaceae</taxon>
        <taxon>Gynuella</taxon>
    </lineage>
</organism>
<dbReference type="KEGG" id="gsn:YC6258_05156"/>